<dbReference type="EMBL" id="JABAIA010000003">
    <property type="protein sequence ID" value="NLR67934.1"/>
    <property type="molecule type" value="Genomic_DNA"/>
</dbReference>
<protein>
    <recommendedName>
        <fullName evidence="1">Ig-like domain-containing protein</fullName>
    </recommendedName>
</protein>
<dbReference type="AlphaFoldDB" id="A0A847S0R9"/>
<organism evidence="2 3">
    <name type="scientific">Chitinophaga varians</name>
    <dbReference type="NCBI Taxonomy" id="2202339"/>
    <lineage>
        <taxon>Bacteria</taxon>
        <taxon>Pseudomonadati</taxon>
        <taxon>Bacteroidota</taxon>
        <taxon>Chitinophagia</taxon>
        <taxon>Chitinophagales</taxon>
        <taxon>Chitinophagaceae</taxon>
        <taxon>Chitinophaga</taxon>
    </lineage>
</organism>
<feature type="domain" description="Ig-like" evidence="1">
    <location>
        <begin position="174"/>
        <end position="244"/>
    </location>
</feature>
<dbReference type="PROSITE" id="PS50835">
    <property type="entry name" value="IG_LIKE"/>
    <property type="match status" value="1"/>
</dbReference>
<reference evidence="2 3" key="1">
    <citation type="submission" date="2020-04" db="EMBL/GenBank/DDBJ databases">
        <authorList>
            <person name="Yin C."/>
        </authorList>
    </citation>
    <scope>NUCLEOTIDE SEQUENCE [LARGE SCALE GENOMIC DNA]</scope>
    <source>
        <strain evidence="2 3">Ae27</strain>
    </source>
</reference>
<keyword evidence="3" id="KW-1185">Reference proteome</keyword>
<evidence type="ECO:0000313" key="2">
    <source>
        <dbReference type="EMBL" id="NLR67934.1"/>
    </source>
</evidence>
<accession>A0A847S0R9</accession>
<evidence type="ECO:0000313" key="3">
    <source>
        <dbReference type="Proteomes" id="UP000570474"/>
    </source>
</evidence>
<gene>
    <name evidence="2" type="ORF">HGH92_26755</name>
</gene>
<dbReference type="Proteomes" id="UP000570474">
    <property type="component" value="Unassembled WGS sequence"/>
</dbReference>
<dbReference type="RefSeq" id="WP_168873875.1">
    <property type="nucleotide sequence ID" value="NZ_JABAIA010000003.1"/>
</dbReference>
<sequence length="554" mass="60328">MQTGTDPLILTYQVYGKDHKPLTLSTEGEVCIVLEPNSTIKCEKIILKVPQGDDADCIFETSTATLTPPDKRYWSTGKSQVIHDDELDIDYMQWTLVNLDPNHLVTHGANCSVSGMVNNNAGTAQVVVKEKTKNTGDSGYKLRQGNFPIIKSNVPVFFLQNLIAIDPLNSGYPCGAIQQGYAVEIRWSSNGTSYELYQSGSTTPIYSGTNTSYTLNDGITDTTTFFCIATNANGDKLFESFTLTVINPALTPLMVNTANSETVQGEMTTNIANSNTLNLSSNTIVADGDPHTINISTTYAPLNLTGNFTIGSDATFGNTSVSNLIVEQDFNGTFPEINVLSPLSLTAPTITTLTSSDIGTDDLTIQNDLTFTGQQVSMFGTFTQIISNTHIPITSSKANTDGYAVVTVDLPLQQANTLAYGGISLNNSNWFYTYGNQASFGLSTFTYGFLCIPVAAGTTWYYKGDNLTSVAQPAKISIYWFPVGKDSISQKEDIAPLSAIDSNIAKNDPRMLFEQYMVAKKQRRNELISSIEMILDTQFNEATKAEMLQQLMSL</sequence>
<dbReference type="InterPro" id="IPR007110">
    <property type="entry name" value="Ig-like_dom"/>
</dbReference>
<evidence type="ECO:0000259" key="1">
    <source>
        <dbReference type="PROSITE" id="PS50835"/>
    </source>
</evidence>
<proteinExistence type="predicted"/>
<name>A0A847S0R9_9BACT</name>
<comment type="caution">
    <text evidence="2">The sequence shown here is derived from an EMBL/GenBank/DDBJ whole genome shotgun (WGS) entry which is preliminary data.</text>
</comment>